<sequence>TTEVTNGTMKVSIGLQSALEMLSEEFVNHGIFIFAPINIVLYGLSMQSTIDTPRRRGFRWPSNLPNALLAAHPTSTAARNADIRLYSAQFQHEWVSDLRFPEVGGVSRIVVQVQEELPSFRSSNLTTLSIPFYDRLLPPDYFTNQQWHLPALRHLFINTTRWETVEALQSVKALIKEIGKELRSLYLPRTNKGFDLSADIWSSCPNLELLHTSAPLLLPPPLGHPFHILSISSLRLYDEIPLKRYIPDWPAIRTVRMNTKWDGALESSKLELFRPGLRLEDACGELYADYLARSNGVVK</sequence>
<reference evidence="1" key="1">
    <citation type="submission" date="2021-06" db="EMBL/GenBank/DDBJ databases">
        <authorList>
            <person name="Kallberg Y."/>
            <person name="Tangrot J."/>
            <person name="Rosling A."/>
        </authorList>
    </citation>
    <scope>NUCLEOTIDE SEQUENCE</scope>
    <source>
        <strain evidence="1">CL356</strain>
    </source>
</reference>
<accession>A0ACA9QAZ4</accession>
<evidence type="ECO:0000313" key="2">
    <source>
        <dbReference type="Proteomes" id="UP000789525"/>
    </source>
</evidence>
<dbReference type="EMBL" id="CAJVPT010049364">
    <property type="protein sequence ID" value="CAG8743818.1"/>
    <property type="molecule type" value="Genomic_DNA"/>
</dbReference>
<organism evidence="1 2">
    <name type="scientific">Acaulospora colombiana</name>
    <dbReference type="NCBI Taxonomy" id="27376"/>
    <lineage>
        <taxon>Eukaryota</taxon>
        <taxon>Fungi</taxon>
        <taxon>Fungi incertae sedis</taxon>
        <taxon>Mucoromycota</taxon>
        <taxon>Glomeromycotina</taxon>
        <taxon>Glomeromycetes</taxon>
        <taxon>Diversisporales</taxon>
        <taxon>Acaulosporaceae</taxon>
        <taxon>Acaulospora</taxon>
    </lineage>
</organism>
<protein>
    <submittedName>
        <fullName evidence="1">9748_t:CDS:1</fullName>
    </submittedName>
</protein>
<dbReference type="Proteomes" id="UP000789525">
    <property type="component" value="Unassembled WGS sequence"/>
</dbReference>
<evidence type="ECO:0000313" key="1">
    <source>
        <dbReference type="EMBL" id="CAG8743818.1"/>
    </source>
</evidence>
<gene>
    <name evidence="1" type="ORF">ACOLOM_LOCUS12319</name>
</gene>
<feature type="non-terminal residue" evidence="1">
    <location>
        <position position="299"/>
    </location>
</feature>
<feature type="non-terminal residue" evidence="1">
    <location>
        <position position="1"/>
    </location>
</feature>
<comment type="caution">
    <text evidence="1">The sequence shown here is derived from an EMBL/GenBank/DDBJ whole genome shotgun (WGS) entry which is preliminary data.</text>
</comment>
<keyword evidence="2" id="KW-1185">Reference proteome</keyword>
<name>A0ACA9QAZ4_9GLOM</name>
<proteinExistence type="predicted"/>